<dbReference type="InterPro" id="IPR036162">
    <property type="entry name" value="Resolvase-like_N_sf"/>
</dbReference>
<keyword evidence="10" id="KW-1185">Reference proteome</keyword>
<dbReference type="Pfam" id="PF00239">
    <property type="entry name" value="Resolvase"/>
    <property type="match status" value="1"/>
</dbReference>
<keyword evidence="4" id="KW-0238">DNA-binding</keyword>
<evidence type="ECO:0000256" key="5">
    <source>
        <dbReference type="ARBA" id="ARBA00023172"/>
    </source>
</evidence>
<dbReference type="InterPro" id="IPR006119">
    <property type="entry name" value="Resolv_N"/>
</dbReference>
<dbReference type="FunFam" id="3.40.50.1390:FF:000001">
    <property type="entry name" value="DNA recombinase"/>
    <property type="match status" value="1"/>
</dbReference>
<reference evidence="9 10" key="1">
    <citation type="journal article" date="2014" name="World J. Microbiol. Biotechnol.">
        <title>Biodiversity and physiological characteristics of Antarctic and Arctic lichens-associated bacteria.</title>
        <authorList>
            <person name="Lee Y.M."/>
            <person name="Kim E.H."/>
            <person name="Lee H.K."/>
            <person name="Hong S.G."/>
        </authorList>
    </citation>
    <scope>NUCLEOTIDE SEQUENCE [LARGE SCALE GENOMIC DNA]</scope>
    <source>
        <strain evidence="9 10">PAMC 26569</strain>
        <plasmid evidence="9">unnamed7</plasmid>
    </source>
</reference>
<evidence type="ECO:0000256" key="3">
    <source>
        <dbReference type="ARBA" id="ARBA00023100"/>
    </source>
</evidence>
<dbReference type="PROSITE" id="PS00398">
    <property type="entry name" value="RECOMBINASES_2"/>
    <property type="match status" value="1"/>
</dbReference>
<gene>
    <name evidence="9" type="ORF">HN018_28185</name>
</gene>
<dbReference type="SMART" id="SM00857">
    <property type="entry name" value="Resolvase"/>
    <property type="match status" value="1"/>
</dbReference>
<keyword evidence="5" id="KW-0233">DNA recombination</keyword>
<dbReference type="PROSITE" id="PS51736">
    <property type="entry name" value="RECOMBINASES_3"/>
    <property type="match status" value="1"/>
</dbReference>
<accession>A0A6M8HZK5</accession>
<feature type="active site" description="O-(5'-phospho-DNA)-serine intermediate" evidence="6">
    <location>
        <position position="9"/>
    </location>
</feature>
<evidence type="ECO:0000313" key="10">
    <source>
        <dbReference type="Proteomes" id="UP000500767"/>
    </source>
</evidence>
<evidence type="ECO:0000256" key="1">
    <source>
        <dbReference type="ARBA" id="ARBA00009913"/>
    </source>
</evidence>
<keyword evidence="3" id="KW-0230">DNA invertase</keyword>
<dbReference type="InterPro" id="IPR006118">
    <property type="entry name" value="Recombinase_CS"/>
</dbReference>
<dbReference type="PANTHER" id="PTHR30461">
    <property type="entry name" value="DNA-INVERTASE FROM LAMBDOID PROPHAGE"/>
    <property type="match status" value="1"/>
</dbReference>
<organism evidence="9 10">
    <name type="scientific">Lichenicola cladoniae</name>
    <dbReference type="NCBI Taxonomy" id="1484109"/>
    <lineage>
        <taxon>Bacteria</taxon>
        <taxon>Pseudomonadati</taxon>
        <taxon>Pseudomonadota</taxon>
        <taxon>Alphaproteobacteria</taxon>
        <taxon>Acetobacterales</taxon>
        <taxon>Acetobacteraceae</taxon>
        <taxon>Lichenicola</taxon>
    </lineage>
</organism>
<dbReference type="AlphaFoldDB" id="A0A6M8HZK5"/>
<dbReference type="RefSeq" id="WP_171837881.1">
    <property type="nucleotide sequence ID" value="NZ_CP053714.1"/>
</dbReference>
<protein>
    <submittedName>
        <fullName evidence="9">Recombinase family protein</fullName>
    </submittedName>
</protein>
<dbReference type="Proteomes" id="UP000500767">
    <property type="component" value="Plasmid unnamed7"/>
</dbReference>
<proteinExistence type="inferred from homology"/>
<dbReference type="EMBL" id="CP053714">
    <property type="protein sequence ID" value="QKE94004.1"/>
    <property type="molecule type" value="Genomic_DNA"/>
</dbReference>
<dbReference type="GO" id="GO:0003677">
    <property type="term" value="F:DNA binding"/>
    <property type="evidence" value="ECO:0007669"/>
    <property type="project" value="UniProtKB-KW"/>
</dbReference>
<evidence type="ECO:0000313" key="9">
    <source>
        <dbReference type="EMBL" id="QKE94004.1"/>
    </source>
</evidence>
<keyword evidence="2" id="KW-0229">DNA integration</keyword>
<sequence>MKLGYLRVSKGDSQTPELQRQGLDRAGVERFFEDRAGGGRWDRPGLQKMLDQLRTGDVVMVWKLDRLSRSLPDMLRIVSRIKEAGAGFSSLTESIDTTTPAGEMFFHVCTIFADYERKLIVERTKAGLDAARAEGRVGGRRPKLNPQQRRKIAEDVVSGRSTAAEAARLWKVSPPTITRIVAEHPGLREHGA</sequence>
<dbReference type="Gene3D" id="3.40.50.1390">
    <property type="entry name" value="Resolvase, N-terminal catalytic domain"/>
    <property type="match status" value="1"/>
</dbReference>
<dbReference type="GO" id="GO:0000150">
    <property type="term" value="F:DNA strand exchange activity"/>
    <property type="evidence" value="ECO:0007669"/>
    <property type="project" value="UniProtKB-KW"/>
</dbReference>
<feature type="region of interest" description="Disordered" evidence="7">
    <location>
        <begin position="137"/>
        <end position="157"/>
    </location>
</feature>
<comment type="similarity">
    <text evidence="1">Belongs to the site-specific recombinase resolvase family.</text>
</comment>
<keyword evidence="9" id="KW-0614">Plasmid</keyword>
<dbReference type="InterPro" id="IPR050639">
    <property type="entry name" value="SSR_resolvase"/>
</dbReference>
<dbReference type="SUPFAM" id="SSF53041">
    <property type="entry name" value="Resolvase-like"/>
    <property type="match status" value="1"/>
</dbReference>
<evidence type="ECO:0000259" key="8">
    <source>
        <dbReference type="PROSITE" id="PS51736"/>
    </source>
</evidence>
<evidence type="ECO:0000256" key="2">
    <source>
        <dbReference type="ARBA" id="ARBA00022908"/>
    </source>
</evidence>
<dbReference type="GO" id="GO:0015074">
    <property type="term" value="P:DNA integration"/>
    <property type="evidence" value="ECO:0007669"/>
    <property type="project" value="UniProtKB-KW"/>
</dbReference>
<geneLocation type="plasmid" evidence="9 10">
    <name>unnamed7</name>
</geneLocation>
<name>A0A6M8HZK5_9PROT</name>
<dbReference type="CDD" id="cd03768">
    <property type="entry name" value="SR_ResInv"/>
    <property type="match status" value="1"/>
</dbReference>
<feature type="domain" description="Resolvase/invertase-type recombinase catalytic" evidence="8">
    <location>
        <begin position="1"/>
        <end position="135"/>
    </location>
</feature>
<dbReference type="PANTHER" id="PTHR30461:SF2">
    <property type="entry name" value="SERINE RECOMBINASE PINE-RELATED"/>
    <property type="match status" value="1"/>
</dbReference>
<evidence type="ECO:0000256" key="6">
    <source>
        <dbReference type="PIRSR" id="PIRSR606118-50"/>
    </source>
</evidence>
<evidence type="ECO:0000256" key="4">
    <source>
        <dbReference type="ARBA" id="ARBA00023125"/>
    </source>
</evidence>
<evidence type="ECO:0000256" key="7">
    <source>
        <dbReference type="SAM" id="MobiDB-lite"/>
    </source>
</evidence>
<dbReference type="KEGG" id="lck:HN018_28185"/>
<feature type="region of interest" description="Disordered" evidence="7">
    <location>
        <begin position="1"/>
        <end position="20"/>
    </location>
</feature>